<dbReference type="Proteomes" id="UP000251135">
    <property type="component" value="Unassembled WGS sequence"/>
</dbReference>
<dbReference type="AlphaFoldDB" id="A0A363D5I1"/>
<dbReference type="RefSeq" id="WP_108557672.1">
    <property type="nucleotide sequence ID" value="NZ_MUXE01000001.1"/>
</dbReference>
<gene>
    <name evidence="1" type="ORF">B0174_00465</name>
</gene>
<proteinExistence type="predicted"/>
<accession>A0A363D5I1</accession>
<protein>
    <submittedName>
        <fullName evidence="1">Uncharacterized protein</fullName>
    </submittedName>
</protein>
<comment type="caution">
    <text evidence="1">The sequence shown here is derived from an EMBL/GenBank/DDBJ whole genome shotgun (WGS) entry which is preliminary data.</text>
</comment>
<dbReference type="EMBL" id="MUXE01000001">
    <property type="protein sequence ID" value="PUE66559.1"/>
    <property type="molecule type" value="Genomic_DNA"/>
</dbReference>
<name>A0A363D5I1_9BACT</name>
<reference evidence="1 2" key="1">
    <citation type="submission" date="2017-02" db="EMBL/GenBank/DDBJ databases">
        <title>Arcobacter caeni sp. nov, a new Arcobacter species isolated from reclaimed water.</title>
        <authorList>
            <person name="Figueras M.J."/>
            <person name="Perez-Cataluna A."/>
            <person name="Salas-Masso N."/>
        </authorList>
    </citation>
    <scope>NUCLEOTIDE SEQUENCE [LARGE SCALE GENOMIC DNA]</scope>
    <source>
        <strain evidence="1 2">RW17-10</strain>
    </source>
</reference>
<evidence type="ECO:0000313" key="1">
    <source>
        <dbReference type="EMBL" id="PUE66559.1"/>
    </source>
</evidence>
<keyword evidence="2" id="KW-1185">Reference proteome</keyword>
<dbReference type="OrthoDB" id="5365760at2"/>
<sequence>MDLEQIQEKLINDFDFDKTLEILTKLGENYTKYDLIENAKNLIKMTYTSREMDDVFFYAAYLVASRAYIEGKEVHYSLNFSIDIQSNVEFDLKENFSHRVVSEKEFILREELSNLLELNKTYFEDNKDDKFVKSNILKIEEILEILD</sequence>
<organism evidence="1 2">
    <name type="scientific">Arcobacter caeni</name>
    <dbReference type="NCBI Taxonomy" id="1912877"/>
    <lineage>
        <taxon>Bacteria</taxon>
        <taxon>Pseudomonadati</taxon>
        <taxon>Campylobacterota</taxon>
        <taxon>Epsilonproteobacteria</taxon>
        <taxon>Campylobacterales</taxon>
        <taxon>Arcobacteraceae</taxon>
        <taxon>Arcobacter</taxon>
    </lineage>
</organism>
<evidence type="ECO:0000313" key="2">
    <source>
        <dbReference type="Proteomes" id="UP000251135"/>
    </source>
</evidence>